<keyword evidence="5 7" id="KW-0689">Ribosomal protein</keyword>
<proteinExistence type="inferred from homology"/>
<keyword evidence="4 7" id="KW-0694">RNA-binding</keyword>
<dbReference type="EMBL" id="JABXWR010000001">
    <property type="protein sequence ID" value="NVO66635.1"/>
    <property type="molecule type" value="Genomic_DNA"/>
</dbReference>
<keyword evidence="3 7" id="KW-0699">rRNA-binding</keyword>
<evidence type="ECO:0000256" key="7">
    <source>
        <dbReference type="HAMAP-Rule" id="MF_01345"/>
    </source>
</evidence>
<dbReference type="OrthoDB" id="10698at2157"/>
<dbReference type="NCBIfam" id="TIGR03630">
    <property type="entry name" value="uS17_arch"/>
    <property type="match status" value="1"/>
</dbReference>
<dbReference type="SUPFAM" id="SSF50249">
    <property type="entry name" value="Nucleic acid-binding proteins"/>
    <property type="match status" value="1"/>
</dbReference>
<dbReference type="AlphaFoldDB" id="A0A7K4HMY7"/>
<evidence type="ECO:0000256" key="4">
    <source>
        <dbReference type="ARBA" id="ARBA00022884"/>
    </source>
</evidence>
<evidence type="ECO:0000313" key="9">
    <source>
        <dbReference type="EMBL" id="NVO66635.1"/>
    </source>
</evidence>
<dbReference type="RefSeq" id="WP_004037692.1">
    <property type="nucleotide sequence ID" value="NZ_JABXWR010000001.1"/>
</dbReference>
<comment type="similarity">
    <text evidence="1 7 8">Belongs to the universal ribosomal protein uS17 family.</text>
</comment>
<dbReference type="GO" id="GO:0003735">
    <property type="term" value="F:structural constituent of ribosome"/>
    <property type="evidence" value="ECO:0007669"/>
    <property type="project" value="UniProtKB-UniRule"/>
</dbReference>
<evidence type="ECO:0000256" key="2">
    <source>
        <dbReference type="ARBA" id="ARBA00011458"/>
    </source>
</evidence>
<comment type="caution">
    <text evidence="9">The sequence shown here is derived from an EMBL/GenBank/DDBJ whole genome shotgun (WGS) entry which is preliminary data.</text>
</comment>
<accession>A0A7K4HMY7</accession>
<gene>
    <name evidence="7" type="primary">rps17</name>
    <name evidence="9" type="ORF">HWN36_04760</name>
</gene>
<dbReference type="InterPro" id="IPR000266">
    <property type="entry name" value="Ribosomal_uS17"/>
</dbReference>
<sequence>MARNIGLNVPLPEKECSDVNCPFHGTLPVHGQVITGKVVSNRMNGTVVVGRDYLHFVQKYNRYEKRSSKYHAHLPGCIDVQIGDTVKIAECRPLSKTTNFVVVEVI</sequence>
<dbReference type="PROSITE" id="PS00056">
    <property type="entry name" value="RIBOSOMAL_S17"/>
    <property type="match status" value="1"/>
</dbReference>
<evidence type="ECO:0000313" key="10">
    <source>
        <dbReference type="Proteomes" id="UP000570823"/>
    </source>
</evidence>
<dbReference type="GO" id="GO:0022627">
    <property type="term" value="C:cytosolic small ribosomal subunit"/>
    <property type="evidence" value="ECO:0007669"/>
    <property type="project" value="UniProtKB-UniRule"/>
</dbReference>
<keyword evidence="10" id="KW-1185">Reference proteome</keyword>
<dbReference type="CDD" id="cd00364">
    <property type="entry name" value="Ribosomal_uS17"/>
    <property type="match status" value="1"/>
</dbReference>
<evidence type="ECO:0000256" key="1">
    <source>
        <dbReference type="ARBA" id="ARBA00010254"/>
    </source>
</evidence>
<dbReference type="InterPro" id="IPR019979">
    <property type="entry name" value="Ribosomal_uS17_CS"/>
</dbReference>
<organism evidence="9 10">
    <name type="scientific">Methanofollis tationis</name>
    <dbReference type="NCBI Taxonomy" id="81417"/>
    <lineage>
        <taxon>Archaea</taxon>
        <taxon>Methanobacteriati</taxon>
        <taxon>Methanobacteriota</taxon>
        <taxon>Stenosarchaea group</taxon>
        <taxon>Methanomicrobia</taxon>
        <taxon>Methanomicrobiales</taxon>
        <taxon>Methanomicrobiaceae</taxon>
        <taxon>Methanofollis</taxon>
    </lineage>
</organism>
<evidence type="ECO:0000256" key="5">
    <source>
        <dbReference type="ARBA" id="ARBA00022980"/>
    </source>
</evidence>
<dbReference type="NCBIfam" id="NF006345">
    <property type="entry name" value="PRK08572.1"/>
    <property type="match status" value="1"/>
</dbReference>
<dbReference type="Gene3D" id="2.40.50.1000">
    <property type="match status" value="1"/>
</dbReference>
<evidence type="ECO:0000256" key="8">
    <source>
        <dbReference type="RuleBase" id="RU003872"/>
    </source>
</evidence>
<protein>
    <recommendedName>
        <fullName evidence="7">Small ribosomal subunit protein uS17</fullName>
    </recommendedName>
</protein>
<dbReference type="Proteomes" id="UP000570823">
    <property type="component" value="Unassembled WGS sequence"/>
</dbReference>
<evidence type="ECO:0000256" key="6">
    <source>
        <dbReference type="ARBA" id="ARBA00023274"/>
    </source>
</evidence>
<dbReference type="Pfam" id="PF00366">
    <property type="entry name" value="Ribosomal_S17"/>
    <property type="match status" value="1"/>
</dbReference>
<comment type="function">
    <text evidence="7">One of the primary rRNA binding proteins, it binds specifically to the 5'-end of 16S ribosomal RNA.</text>
</comment>
<dbReference type="InterPro" id="IPR028333">
    <property type="entry name" value="Ribosomal_uS17_arc/euk"/>
</dbReference>
<name>A0A7K4HMY7_9EURY</name>
<dbReference type="PANTHER" id="PTHR10744">
    <property type="entry name" value="40S RIBOSOMAL PROTEIN S11 FAMILY MEMBER"/>
    <property type="match status" value="1"/>
</dbReference>
<reference evidence="9 10" key="1">
    <citation type="submission" date="2020-06" db="EMBL/GenBank/DDBJ databases">
        <title>Methanofollis fontis sp. nov., a methanogen isolated from marine sediments near a cold seep at Four-Way Closure Ridge offshore southwestern Taiwan.</title>
        <authorList>
            <person name="Chen S.-C."/>
            <person name="Teng N.-H."/>
            <person name="Lin Y.-S."/>
            <person name="Lai M.-C."/>
            <person name="Chen H.-H."/>
            <person name="Wang C.-C."/>
        </authorList>
    </citation>
    <scope>NUCLEOTIDE SEQUENCE [LARGE SCALE GENOMIC DNA]</scope>
    <source>
        <strain evidence="9 10">DSM 2702</strain>
    </source>
</reference>
<dbReference type="PANTHER" id="PTHR10744:SF9">
    <property type="entry name" value="40S RIBOSOMAL PROTEIN S11-RELATED"/>
    <property type="match status" value="1"/>
</dbReference>
<comment type="subunit">
    <text evidence="2 7">Part of the 30S ribosomal subunit.</text>
</comment>
<dbReference type="HAMAP" id="MF_01345_A">
    <property type="entry name" value="Ribosomal_uS17_A"/>
    <property type="match status" value="1"/>
</dbReference>
<dbReference type="FunFam" id="2.40.50.1000:FF:000005">
    <property type="entry name" value="30S ribosomal protein S17"/>
    <property type="match status" value="1"/>
</dbReference>
<keyword evidence="6 7" id="KW-0687">Ribonucleoprotein</keyword>
<dbReference type="GO" id="GO:0006412">
    <property type="term" value="P:translation"/>
    <property type="evidence" value="ECO:0007669"/>
    <property type="project" value="UniProtKB-UniRule"/>
</dbReference>
<dbReference type="PRINTS" id="PR00973">
    <property type="entry name" value="RIBOSOMALS17"/>
</dbReference>
<evidence type="ECO:0000256" key="3">
    <source>
        <dbReference type="ARBA" id="ARBA00022730"/>
    </source>
</evidence>
<dbReference type="InterPro" id="IPR012340">
    <property type="entry name" value="NA-bd_OB-fold"/>
</dbReference>
<dbReference type="InterPro" id="IPR019978">
    <property type="entry name" value="Ribosomal_uS17_archaeal"/>
</dbReference>
<dbReference type="GO" id="GO:0019843">
    <property type="term" value="F:rRNA binding"/>
    <property type="evidence" value="ECO:0007669"/>
    <property type="project" value="UniProtKB-UniRule"/>
</dbReference>